<dbReference type="AlphaFoldDB" id="A0A2G6KD90"/>
<feature type="domain" description="WCX" evidence="2">
    <location>
        <begin position="236"/>
        <end position="310"/>
    </location>
</feature>
<organism evidence="3 4">
    <name type="scientific">Ilumatobacter coccineus</name>
    <dbReference type="NCBI Taxonomy" id="467094"/>
    <lineage>
        <taxon>Bacteria</taxon>
        <taxon>Bacillati</taxon>
        <taxon>Actinomycetota</taxon>
        <taxon>Acidimicrobiia</taxon>
        <taxon>Acidimicrobiales</taxon>
        <taxon>Ilumatobacteraceae</taxon>
        <taxon>Ilumatobacter</taxon>
    </lineage>
</organism>
<evidence type="ECO:0000259" key="2">
    <source>
        <dbReference type="Pfam" id="PF25583"/>
    </source>
</evidence>
<dbReference type="PROSITE" id="PS52050">
    <property type="entry name" value="WYL"/>
    <property type="match status" value="1"/>
</dbReference>
<evidence type="ECO:0000313" key="3">
    <source>
        <dbReference type="EMBL" id="PIE32932.1"/>
    </source>
</evidence>
<feature type="domain" description="WYL" evidence="1">
    <location>
        <begin position="140"/>
        <end position="198"/>
    </location>
</feature>
<comment type="caution">
    <text evidence="3">The sequence shown here is derived from an EMBL/GenBank/DDBJ whole genome shotgun (WGS) entry which is preliminary data.</text>
</comment>
<accession>A0A2G6KD90</accession>
<dbReference type="Pfam" id="PF25583">
    <property type="entry name" value="WCX"/>
    <property type="match status" value="1"/>
</dbReference>
<dbReference type="InterPro" id="IPR057727">
    <property type="entry name" value="WCX_dom"/>
</dbReference>
<evidence type="ECO:0000313" key="4">
    <source>
        <dbReference type="Proteomes" id="UP000230914"/>
    </source>
</evidence>
<name>A0A2G6KD90_9ACTN</name>
<reference evidence="3 4" key="1">
    <citation type="submission" date="2017-10" db="EMBL/GenBank/DDBJ databases">
        <title>Novel microbial diversity and functional potential in the marine mammal oral microbiome.</title>
        <authorList>
            <person name="Dudek N.K."/>
            <person name="Sun C.L."/>
            <person name="Burstein D."/>
            <person name="Kantor R.S."/>
            <person name="Aliaga Goltsman D.S."/>
            <person name="Bik E.M."/>
            <person name="Thomas B.C."/>
            <person name="Banfield J.F."/>
            <person name="Relman D.A."/>
        </authorList>
    </citation>
    <scope>NUCLEOTIDE SEQUENCE [LARGE SCALE GENOMIC DNA]</scope>
    <source>
        <strain evidence="3">DOLJORAL78_61_10</strain>
    </source>
</reference>
<dbReference type="EMBL" id="PDSL01000040">
    <property type="protein sequence ID" value="PIE32932.1"/>
    <property type="molecule type" value="Genomic_DNA"/>
</dbReference>
<proteinExistence type="predicted"/>
<dbReference type="Proteomes" id="UP000230914">
    <property type="component" value="Unassembled WGS sequence"/>
</dbReference>
<gene>
    <name evidence="3" type="ORF">CSA55_02750</name>
</gene>
<dbReference type="InterPro" id="IPR026881">
    <property type="entry name" value="WYL_dom"/>
</dbReference>
<dbReference type="PANTHER" id="PTHR34580">
    <property type="match status" value="1"/>
</dbReference>
<evidence type="ECO:0000259" key="1">
    <source>
        <dbReference type="Pfam" id="PF13280"/>
    </source>
</evidence>
<dbReference type="PANTHER" id="PTHR34580:SF3">
    <property type="entry name" value="PROTEIN PAFB"/>
    <property type="match status" value="1"/>
</dbReference>
<protein>
    <submittedName>
        <fullName evidence="3">Uncharacterized protein</fullName>
    </submittedName>
</protein>
<dbReference type="InterPro" id="IPR051534">
    <property type="entry name" value="CBASS_pafABC_assoc_protein"/>
</dbReference>
<sequence length="311" mass="34116">MVTDRIERLTNLLALLLETRQPLSLVQIADQLDGQYPTKPNARRATFERDKATLRSIGVPISQEIVSGDEHAGQTRYWIDRSTYEMGDIGLEVDEMRALQVALAATRPGSPIGQDALWKLGGEAGGVRAAIAATVPDVDALPTLREAIVGHRPVAFDYRSVERIVDPWGLLLTDGFWYLAGFDRTRQAPRTYRVDRIEGEVAVLDGPAEPRPDGFDLRQALPSDPKLIGVSDPSEVAQVWVSASRAPLVVAEVGDDRVIEKRDDGSVVVEVVCANRPAFRSWVLGYVDQAEVLSPPAVRDEMIAWLEAVAS</sequence>
<dbReference type="Pfam" id="PF13280">
    <property type="entry name" value="WYL"/>
    <property type="match status" value="1"/>
</dbReference>